<name>A0A318SQB3_9BURK</name>
<dbReference type="Proteomes" id="UP000247540">
    <property type="component" value="Unassembled WGS sequence"/>
</dbReference>
<gene>
    <name evidence="2" type="ORF">DFQ15_12614</name>
</gene>
<proteinExistence type="predicted"/>
<sequence>MQTLSIDRPVLRLQRVPAGRPRGAADEQPTPLASSAAPSFDSMALLRGSKVVEIAHNGSVYRLQATKLGKLILTK</sequence>
<feature type="region of interest" description="Disordered" evidence="1">
    <location>
        <begin position="15"/>
        <end position="36"/>
    </location>
</feature>
<evidence type="ECO:0000256" key="1">
    <source>
        <dbReference type="SAM" id="MobiDB-lite"/>
    </source>
</evidence>
<organism evidence="2 3">
    <name type="scientific">Xylophilus ampelinus</name>
    <dbReference type="NCBI Taxonomy" id="54067"/>
    <lineage>
        <taxon>Bacteria</taxon>
        <taxon>Pseudomonadati</taxon>
        <taxon>Pseudomonadota</taxon>
        <taxon>Betaproteobacteria</taxon>
        <taxon>Burkholderiales</taxon>
        <taxon>Xylophilus</taxon>
    </lineage>
</organism>
<evidence type="ECO:0000313" key="3">
    <source>
        <dbReference type="Proteomes" id="UP000247540"/>
    </source>
</evidence>
<dbReference type="Gene3D" id="2.10.70.10">
    <property type="entry name" value="Complement Module, domain 1"/>
    <property type="match status" value="1"/>
</dbReference>
<dbReference type="InterPro" id="IPR019600">
    <property type="entry name" value="Hemin_uptake_protein_HemP"/>
</dbReference>
<reference evidence="2 3" key="1">
    <citation type="submission" date="2018-06" db="EMBL/GenBank/DDBJ databases">
        <title>Genomic Encyclopedia of Type Strains, Phase III (KMG-III): the genomes of soil and plant-associated and newly described type strains.</title>
        <authorList>
            <person name="Whitman W."/>
        </authorList>
    </citation>
    <scope>NUCLEOTIDE SEQUENCE [LARGE SCALE GENOMIC DNA]</scope>
    <source>
        <strain evidence="2 3">CECT 7646</strain>
    </source>
</reference>
<dbReference type="EMBL" id="QJTC01000026">
    <property type="protein sequence ID" value="PYE74295.1"/>
    <property type="molecule type" value="Genomic_DNA"/>
</dbReference>
<dbReference type="RefSeq" id="WP_110466710.1">
    <property type="nucleotide sequence ID" value="NZ_JAMOFZ010000001.1"/>
</dbReference>
<dbReference type="AlphaFoldDB" id="A0A318SQB3"/>
<dbReference type="OrthoDB" id="5348353at2"/>
<protein>
    <submittedName>
        <fullName evidence="2">Hemin uptake protein HemP</fullName>
    </submittedName>
</protein>
<accession>A0A318SQB3</accession>
<evidence type="ECO:0000313" key="2">
    <source>
        <dbReference type="EMBL" id="PYE74295.1"/>
    </source>
</evidence>
<keyword evidence="3" id="KW-1185">Reference proteome</keyword>
<dbReference type="Pfam" id="PF10636">
    <property type="entry name" value="hemP"/>
    <property type="match status" value="1"/>
</dbReference>
<comment type="caution">
    <text evidence="2">The sequence shown here is derived from an EMBL/GenBank/DDBJ whole genome shotgun (WGS) entry which is preliminary data.</text>
</comment>